<evidence type="ECO:0000313" key="3">
    <source>
        <dbReference type="Proteomes" id="UP001501456"/>
    </source>
</evidence>
<dbReference type="CDD" id="cd03801">
    <property type="entry name" value="GT4_PimA-like"/>
    <property type="match status" value="1"/>
</dbReference>
<evidence type="ECO:0000259" key="1">
    <source>
        <dbReference type="Pfam" id="PF00534"/>
    </source>
</evidence>
<gene>
    <name evidence="2" type="ORF">GCM10022271_15950</name>
</gene>
<protein>
    <recommendedName>
        <fullName evidence="1">Glycosyl transferase family 1 domain-containing protein</fullName>
    </recommendedName>
</protein>
<dbReference type="Pfam" id="PF00534">
    <property type="entry name" value="Glycos_transf_1"/>
    <property type="match status" value="1"/>
</dbReference>
<comment type="caution">
    <text evidence="2">The sequence shown here is derived from an EMBL/GenBank/DDBJ whole genome shotgun (WGS) entry which is preliminary data.</text>
</comment>
<dbReference type="InterPro" id="IPR001296">
    <property type="entry name" value="Glyco_trans_1"/>
</dbReference>
<organism evidence="2 3">
    <name type="scientific">Corallibacter vietnamensis</name>
    <dbReference type="NCBI Taxonomy" id="904130"/>
    <lineage>
        <taxon>Bacteria</taxon>
        <taxon>Pseudomonadati</taxon>
        <taxon>Bacteroidota</taxon>
        <taxon>Flavobacteriia</taxon>
        <taxon>Flavobacteriales</taxon>
        <taxon>Flavobacteriaceae</taxon>
        <taxon>Corallibacter</taxon>
    </lineage>
</organism>
<proteinExistence type="predicted"/>
<dbReference type="Proteomes" id="UP001501456">
    <property type="component" value="Unassembled WGS sequence"/>
</dbReference>
<keyword evidence="3" id="KW-1185">Reference proteome</keyword>
<sequence length="375" mass="42434">MRTLTIISHTEHYYDKEGQLVGLGATVMEINQLLSVFDKIYHVAMLYKNPAPASCLPYTSNAITFVPIPKVGGKKIRDKLAIVGQMPAILKRISKTLKHSDYFQFRAPTGIGVFVLPYLIYLYHGKGWFKYAGDWSAKQSPIAYKFQNYLLKNQKRQVTINGSWPNQKSNCITFENPCLTDQEIVSGHEITAIKKWNEKAIELCFVGRLEANKGLDIFLNALALLSEETKKTIKKVHVVGGGTLLSNYKTWAEKLNITMTFYGVLSRNDVHEIYKKSHGIVLPSKSEGFPKVIAEALNYGCIPVVSDIYAIRDYIIHEKNGFLITELSAHAVANVLNAFLKIDSVTYQKLIEARVQVVNKFSYNYYNEHLIQSVL</sequence>
<dbReference type="RefSeq" id="WP_344729125.1">
    <property type="nucleotide sequence ID" value="NZ_BAABBI010000001.1"/>
</dbReference>
<dbReference type="PANTHER" id="PTHR12526">
    <property type="entry name" value="GLYCOSYLTRANSFERASE"/>
    <property type="match status" value="1"/>
</dbReference>
<feature type="domain" description="Glycosyl transferase family 1" evidence="1">
    <location>
        <begin position="191"/>
        <end position="352"/>
    </location>
</feature>
<name>A0ABP7H5S8_9FLAO</name>
<evidence type="ECO:0000313" key="2">
    <source>
        <dbReference type="EMBL" id="GAA3784383.1"/>
    </source>
</evidence>
<dbReference type="Gene3D" id="3.40.50.2000">
    <property type="entry name" value="Glycogen Phosphorylase B"/>
    <property type="match status" value="1"/>
</dbReference>
<dbReference type="EMBL" id="BAABBI010000001">
    <property type="protein sequence ID" value="GAA3784383.1"/>
    <property type="molecule type" value="Genomic_DNA"/>
</dbReference>
<accession>A0ABP7H5S8</accession>
<dbReference type="SUPFAM" id="SSF53756">
    <property type="entry name" value="UDP-Glycosyltransferase/glycogen phosphorylase"/>
    <property type="match status" value="1"/>
</dbReference>
<reference evidence="3" key="1">
    <citation type="journal article" date="2019" name="Int. J. Syst. Evol. Microbiol.">
        <title>The Global Catalogue of Microorganisms (GCM) 10K type strain sequencing project: providing services to taxonomists for standard genome sequencing and annotation.</title>
        <authorList>
            <consortium name="The Broad Institute Genomics Platform"/>
            <consortium name="The Broad Institute Genome Sequencing Center for Infectious Disease"/>
            <person name="Wu L."/>
            <person name="Ma J."/>
        </authorList>
    </citation>
    <scope>NUCLEOTIDE SEQUENCE [LARGE SCALE GENOMIC DNA]</scope>
    <source>
        <strain evidence="3">JCM 17525</strain>
    </source>
</reference>